<dbReference type="Proteomes" id="UP000011135">
    <property type="component" value="Unassembled WGS sequence"/>
</dbReference>
<proteinExistence type="predicted"/>
<feature type="domain" description="HNH nuclease" evidence="1">
    <location>
        <begin position="137"/>
        <end position="186"/>
    </location>
</feature>
<organism evidence="2 3">
    <name type="scientific">Fulvivirga imtechensis AK7</name>
    <dbReference type="NCBI Taxonomy" id="1237149"/>
    <lineage>
        <taxon>Bacteria</taxon>
        <taxon>Pseudomonadati</taxon>
        <taxon>Bacteroidota</taxon>
        <taxon>Cytophagia</taxon>
        <taxon>Cytophagales</taxon>
        <taxon>Fulvivirgaceae</taxon>
        <taxon>Fulvivirga</taxon>
    </lineage>
</organism>
<accession>L8JMP3</accession>
<evidence type="ECO:0000313" key="3">
    <source>
        <dbReference type="Proteomes" id="UP000011135"/>
    </source>
</evidence>
<dbReference type="SMART" id="SM00507">
    <property type="entry name" value="HNHc"/>
    <property type="match status" value="1"/>
</dbReference>
<evidence type="ECO:0000259" key="1">
    <source>
        <dbReference type="SMART" id="SM00507"/>
    </source>
</evidence>
<dbReference type="eggNOG" id="ENOG5033AZK">
    <property type="taxonomic scope" value="Bacteria"/>
</dbReference>
<dbReference type="InterPro" id="IPR003615">
    <property type="entry name" value="HNH_nuc"/>
</dbReference>
<name>L8JMP3_9BACT</name>
<reference evidence="2 3" key="1">
    <citation type="submission" date="2012-12" db="EMBL/GenBank/DDBJ databases">
        <title>Genome assembly of Fulvivirga imtechensis AK7.</title>
        <authorList>
            <person name="Nupur N."/>
            <person name="Khatri I."/>
            <person name="Kumar R."/>
            <person name="Subramanian S."/>
            <person name="Pinnaka A."/>
        </authorList>
    </citation>
    <scope>NUCLEOTIDE SEQUENCE [LARGE SCALE GENOMIC DNA]</scope>
    <source>
        <strain evidence="2 3">AK7</strain>
    </source>
</reference>
<keyword evidence="3" id="KW-1185">Reference proteome</keyword>
<dbReference type="OrthoDB" id="6624755at2"/>
<sequence>MQKCLKCTDSFILVNTIYLYHDIYECGNCGYWEFKRIEKCCRKPYLIVTIDHKSSGQFFLYWQCTNCGGSTNRSKPLSSKIYGEKIRNEFSISAFEAWKYARNNEGACLAEDRKHYNLVNSRYYKYHSYIASDEWRKKRKLVLERDHYLCQECKERPAEEVHHKTYNNLFDEPLEDLVSLCKKCHDEVHEKKRSGLVDR</sequence>
<comment type="caution">
    <text evidence="2">The sequence shown here is derived from an EMBL/GenBank/DDBJ whole genome shotgun (WGS) entry which is preliminary data.</text>
</comment>
<dbReference type="STRING" id="1237149.C900_03881"/>
<protein>
    <recommendedName>
        <fullName evidence="1">HNH nuclease domain-containing protein</fullName>
    </recommendedName>
</protein>
<dbReference type="CDD" id="cd00085">
    <property type="entry name" value="HNHc"/>
    <property type="match status" value="1"/>
</dbReference>
<evidence type="ECO:0000313" key="2">
    <source>
        <dbReference type="EMBL" id="ELR70196.1"/>
    </source>
</evidence>
<dbReference type="AlphaFoldDB" id="L8JMP3"/>
<dbReference type="EMBL" id="AMZN01000055">
    <property type="protein sequence ID" value="ELR70196.1"/>
    <property type="molecule type" value="Genomic_DNA"/>
</dbReference>
<dbReference type="RefSeq" id="WP_009581288.1">
    <property type="nucleotide sequence ID" value="NZ_AMZN01000055.1"/>
</dbReference>
<gene>
    <name evidence="2" type="ORF">C900_03881</name>
</gene>